<dbReference type="Proteomes" id="UP000046395">
    <property type="component" value="Unassembled WGS sequence"/>
</dbReference>
<evidence type="ECO:0000313" key="2">
    <source>
        <dbReference type="WBParaSite" id="TMUE_1000004625.1"/>
    </source>
</evidence>
<name>A0A5S6QC15_TRIMR</name>
<keyword evidence="1" id="KW-1185">Reference proteome</keyword>
<dbReference type="AlphaFoldDB" id="A0A5S6QC15"/>
<dbReference type="WBParaSite" id="TMUE_1000004625.1">
    <property type="protein sequence ID" value="TMUE_1000004625.1"/>
    <property type="gene ID" value="WBGene00292914"/>
</dbReference>
<evidence type="ECO:0000313" key="1">
    <source>
        <dbReference type="Proteomes" id="UP000046395"/>
    </source>
</evidence>
<proteinExistence type="predicted"/>
<sequence length="75" mass="8400">MNVKRVEVKGEIGDQDSDIARITRGKRSARDAVDVIAFSKVQSMPVGIFLVSEINRKNHDVPTDGWAVIRKIVEH</sequence>
<accession>A0A5S6QC15</accession>
<protein>
    <submittedName>
        <fullName evidence="2">Uncharacterized protein</fullName>
    </submittedName>
</protein>
<reference evidence="2" key="1">
    <citation type="submission" date="2019-12" db="UniProtKB">
        <authorList>
            <consortium name="WormBaseParasite"/>
        </authorList>
    </citation>
    <scope>IDENTIFICATION</scope>
</reference>
<organism evidence="1 2">
    <name type="scientific">Trichuris muris</name>
    <name type="common">Mouse whipworm</name>
    <dbReference type="NCBI Taxonomy" id="70415"/>
    <lineage>
        <taxon>Eukaryota</taxon>
        <taxon>Metazoa</taxon>
        <taxon>Ecdysozoa</taxon>
        <taxon>Nematoda</taxon>
        <taxon>Enoplea</taxon>
        <taxon>Dorylaimia</taxon>
        <taxon>Trichinellida</taxon>
        <taxon>Trichuridae</taxon>
        <taxon>Trichuris</taxon>
    </lineage>
</organism>